<reference evidence="1 2" key="1">
    <citation type="submission" date="2017-12" db="EMBL/GenBank/DDBJ databases">
        <title>Comparative genomics of Botrytis spp.</title>
        <authorList>
            <person name="Valero-Jimenez C.A."/>
            <person name="Tapia P."/>
            <person name="Veloso J."/>
            <person name="Silva-Moreno E."/>
            <person name="Staats M."/>
            <person name="Valdes J.H."/>
            <person name="Van Kan J.A.L."/>
        </authorList>
    </citation>
    <scope>NUCLEOTIDE SEQUENCE [LARGE SCALE GENOMIC DNA]</scope>
    <source>
        <strain evidence="1 2">Bh0001</strain>
    </source>
</reference>
<name>A0A4Z1GCJ7_9HELO</name>
<gene>
    <name evidence="1" type="ORF">BHYA_0374g00060</name>
</gene>
<dbReference type="AlphaFoldDB" id="A0A4Z1GCJ7"/>
<accession>A0A4Z1GCJ7</accession>
<evidence type="ECO:0000313" key="1">
    <source>
        <dbReference type="EMBL" id="TGO31961.1"/>
    </source>
</evidence>
<comment type="caution">
    <text evidence="1">The sequence shown here is derived from an EMBL/GenBank/DDBJ whole genome shotgun (WGS) entry which is preliminary data.</text>
</comment>
<dbReference type="EMBL" id="PQXK01000373">
    <property type="protein sequence ID" value="TGO31961.1"/>
    <property type="molecule type" value="Genomic_DNA"/>
</dbReference>
<dbReference type="Proteomes" id="UP000297814">
    <property type="component" value="Unassembled WGS sequence"/>
</dbReference>
<sequence length="290" mass="33765">MTGEDIGFHTQYPEVPLSVCFFFGISVQPNTCSDINTALSINSTIEIKRNKTVQDKVTLLSDLRDSSSRTAAIMCRAANVARYYCDNRAGNHRHDPNQYWDACDQHPNPALRNLRYLETPQEPPCYDTLNPPLPDDVCPDHRRRYGDRRANRIQSHITHLLALVFAAGRGRPLATGAPNIREHIFYDVERYSRYLNERPEPDERYTRYGNHPRHPIRPYSLEPRQVHVFNYSSELQDLEGFWIPEDIARERGRAHIRMNVMNRLIFQLFRAKIDYQEAWAHVNGPLPPEL</sequence>
<proteinExistence type="predicted"/>
<protein>
    <submittedName>
        <fullName evidence="1">Uncharacterized protein</fullName>
    </submittedName>
</protein>
<keyword evidence="2" id="KW-1185">Reference proteome</keyword>
<evidence type="ECO:0000313" key="2">
    <source>
        <dbReference type="Proteomes" id="UP000297814"/>
    </source>
</evidence>
<organism evidence="1 2">
    <name type="scientific">Botrytis hyacinthi</name>
    <dbReference type="NCBI Taxonomy" id="278943"/>
    <lineage>
        <taxon>Eukaryota</taxon>
        <taxon>Fungi</taxon>
        <taxon>Dikarya</taxon>
        <taxon>Ascomycota</taxon>
        <taxon>Pezizomycotina</taxon>
        <taxon>Leotiomycetes</taxon>
        <taxon>Helotiales</taxon>
        <taxon>Sclerotiniaceae</taxon>
        <taxon>Botrytis</taxon>
    </lineage>
</organism>